<evidence type="ECO:0000313" key="2">
    <source>
        <dbReference type="Proteomes" id="UP000018144"/>
    </source>
</evidence>
<dbReference type="Proteomes" id="UP000018144">
    <property type="component" value="Unassembled WGS sequence"/>
</dbReference>
<name>U4LNX8_PYROM</name>
<gene>
    <name evidence="1" type="ORF">PCON_02083</name>
</gene>
<evidence type="ECO:0000313" key="1">
    <source>
        <dbReference type="EMBL" id="CCX33841.1"/>
    </source>
</evidence>
<proteinExistence type="predicted"/>
<keyword evidence="2" id="KW-1185">Reference proteome</keyword>
<sequence length="51" mass="5846">MPSIVLCSLLPESEIASDLNRTMPRTIVYYIMKLRITKVSYPDQIFLATNV</sequence>
<dbReference type="AlphaFoldDB" id="U4LNX8"/>
<dbReference type="EMBL" id="HF936249">
    <property type="protein sequence ID" value="CCX33841.1"/>
    <property type="molecule type" value="Genomic_DNA"/>
</dbReference>
<reference evidence="1 2" key="1">
    <citation type="journal article" date="2013" name="PLoS Genet.">
        <title>The genome and development-dependent transcriptomes of Pyronema confluens: a window into fungal evolution.</title>
        <authorList>
            <person name="Traeger S."/>
            <person name="Altegoer F."/>
            <person name="Freitag M."/>
            <person name="Gabaldon T."/>
            <person name="Kempken F."/>
            <person name="Kumar A."/>
            <person name="Marcet-Houben M."/>
            <person name="Poggeler S."/>
            <person name="Stajich J.E."/>
            <person name="Nowrousian M."/>
        </authorList>
    </citation>
    <scope>NUCLEOTIDE SEQUENCE [LARGE SCALE GENOMIC DNA]</scope>
    <source>
        <strain evidence="2">CBS 100304</strain>
        <tissue evidence="1">Vegetative mycelium</tissue>
    </source>
</reference>
<accession>U4LNX8</accession>
<organism evidence="1 2">
    <name type="scientific">Pyronema omphalodes (strain CBS 100304)</name>
    <name type="common">Pyronema confluens</name>
    <dbReference type="NCBI Taxonomy" id="1076935"/>
    <lineage>
        <taxon>Eukaryota</taxon>
        <taxon>Fungi</taxon>
        <taxon>Dikarya</taxon>
        <taxon>Ascomycota</taxon>
        <taxon>Pezizomycotina</taxon>
        <taxon>Pezizomycetes</taxon>
        <taxon>Pezizales</taxon>
        <taxon>Pyronemataceae</taxon>
        <taxon>Pyronema</taxon>
    </lineage>
</organism>
<protein>
    <submittedName>
        <fullName evidence="1">Uncharacterized protein</fullName>
    </submittedName>
</protein>